<dbReference type="Proteomes" id="UP000010795">
    <property type="component" value="Plasmid pTHECO01"/>
</dbReference>
<reference evidence="2" key="1">
    <citation type="submission" date="2012-01" db="EMBL/GenBank/DDBJ databases">
        <title>Complete sequence of plasmid of Thermobacillus composti KWC4.</title>
        <authorList>
            <person name="Lucas S."/>
            <person name="Han J."/>
            <person name="Lapidus A."/>
            <person name="Cheng J.-F."/>
            <person name="Goodwin L."/>
            <person name="Pitluck S."/>
            <person name="Peters L."/>
            <person name="Ovchinnikova G."/>
            <person name="Teshima H."/>
            <person name="Detter J.C."/>
            <person name="Han C."/>
            <person name="Tapia R."/>
            <person name="Land M."/>
            <person name="Hauser L."/>
            <person name="Kyrpides N."/>
            <person name="Ivanova N."/>
            <person name="Pagani I."/>
            <person name="Anderson I."/>
            <person name="Woyke T."/>
        </authorList>
    </citation>
    <scope>NUCLEOTIDE SEQUENCE [LARGE SCALE GENOMIC DNA]</scope>
    <source>
        <strain evidence="2">DSM 18247 / JCM 13945 / KWC4</strain>
        <plasmid evidence="2">Plasmid pTHECO01</plasmid>
    </source>
</reference>
<name>L0EJX5_THECK</name>
<geneLocation type="plasmid" evidence="1 2">
    <name>pTHECO01</name>
</geneLocation>
<dbReference type="EMBL" id="CP003256">
    <property type="protein sequence ID" value="AGA59989.1"/>
    <property type="molecule type" value="Genomic_DNA"/>
</dbReference>
<dbReference type="KEGG" id="tco:Theco_3985"/>
<gene>
    <name evidence="1" type="ordered locus">Theco_3985</name>
</gene>
<evidence type="ECO:0000313" key="1">
    <source>
        <dbReference type="EMBL" id="AGA59989.1"/>
    </source>
</evidence>
<organism evidence="1 2">
    <name type="scientific">Thermobacillus composti (strain DSM 18247 / JCM 13945 / KWC4)</name>
    <dbReference type="NCBI Taxonomy" id="717605"/>
    <lineage>
        <taxon>Bacteria</taxon>
        <taxon>Bacillati</taxon>
        <taxon>Bacillota</taxon>
        <taxon>Bacilli</taxon>
        <taxon>Bacillales</taxon>
        <taxon>Paenibacillaceae</taxon>
        <taxon>Thermobacillus</taxon>
    </lineage>
</organism>
<proteinExistence type="predicted"/>
<protein>
    <submittedName>
        <fullName evidence="1">Uncharacterized protein</fullName>
    </submittedName>
</protein>
<accession>L0EJX5</accession>
<dbReference type="HOGENOM" id="CLU_3085736_0_0_9"/>
<keyword evidence="2" id="KW-1185">Reference proteome</keyword>
<dbReference type="AlphaFoldDB" id="L0EJX5"/>
<sequence length="52" mass="5940">MRLIYEGWNYEVIGLYDGVPVVYSIDGEYAFRLPREKLDAALRSGKATRLSS</sequence>
<keyword evidence="1" id="KW-0614">Plasmid</keyword>
<dbReference type="RefSeq" id="WP_015256703.1">
    <property type="nucleotide sequence ID" value="NC_019898.1"/>
</dbReference>
<evidence type="ECO:0000313" key="2">
    <source>
        <dbReference type="Proteomes" id="UP000010795"/>
    </source>
</evidence>